<evidence type="ECO:0000256" key="1">
    <source>
        <dbReference type="SAM" id="SignalP"/>
    </source>
</evidence>
<evidence type="ECO:0000313" key="2">
    <source>
        <dbReference type="Proteomes" id="UP000887560"/>
    </source>
</evidence>
<dbReference type="WBParaSite" id="scf7180000423981.g11973">
    <property type="protein sequence ID" value="scf7180000423981.g11973"/>
    <property type="gene ID" value="scf7180000423981.g11973"/>
</dbReference>
<proteinExistence type="predicted"/>
<reference evidence="3" key="1">
    <citation type="submission" date="2022-11" db="UniProtKB">
        <authorList>
            <consortium name="WormBaseParasite"/>
        </authorList>
    </citation>
    <scope>IDENTIFICATION</scope>
</reference>
<evidence type="ECO:0000313" key="3">
    <source>
        <dbReference type="WBParaSite" id="scf7180000423981.g11973"/>
    </source>
</evidence>
<keyword evidence="1" id="KW-0732">Signal</keyword>
<keyword evidence="2" id="KW-1185">Reference proteome</keyword>
<name>A0A915PB87_9BILA</name>
<dbReference type="AlphaFoldDB" id="A0A915PB87"/>
<accession>A0A915PB87</accession>
<feature type="chain" id="PRO_5038093758" evidence="1">
    <location>
        <begin position="23"/>
        <end position="215"/>
    </location>
</feature>
<feature type="signal peptide" evidence="1">
    <location>
        <begin position="1"/>
        <end position="22"/>
    </location>
</feature>
<protein>
    <submittedName>
        <fullName evidence="3">Uncharacterized protein</fullName>
    </submittedName>
</protein>
<organism evidence="2 3">
    <name type="scientific">Meloidogyne floridensis</name>
    <dbReference type="NCBI Taxonomy" id="298350"/>
    <lineage>
        <taxon>Eukaryota</taxon>
        <taxon>Metazoa</taxon>
        <taxon>Ecdysozoa</taxon>
        <taxon>Nematoda</taxon>
        <taxon>Chromadorea</taxon>
        <taxon>Rhabditida</taxon>
        <taxon>Tylenchina</taxon>
        <taxon>Tylenchomorpha</taxon>
        <taxon>Tylenchoidea</taxon>
        <taxon>Meloidogynidae</taxon>
        <taxon>Meloidogyninae</taxon>
        <taxon>Meloidogyne</taxon>
    </lineage>
</organism>
<dbReference type="Proteomes" id="UP000887560">
    <property type="component" value="Unplaced"/>
</dbReference>
<sequence length="215" mass="25453">MLRNKFNLFLLNLILFLLNSSATNESSEEKYDAVDSEYTLSEDTNFLEGNNKERHINVKNNEKIEGTTCKRSILEKKKLKQINDCQKKLFRNEVGIKREYNLDPKTQKRIITDYINENLEFKQAYGRYQKTCNTKNDIETEINYIEAKKKHIKLVNNLNKLFNGYKQTPEEFYNLKLNKKYSENTKNMVSRKVKEFIENYINGQLNVAVGRLVLN</sequence>